<name>A0A7G5H5K2_9BACT</name>
<gene>
    <name evidence="1" type="ORF">H3H32_16625</name>
</gene>
<protein>
    <submittedName>
        <fullName evidence="1">Uncharacterized protein</fullName>
    </submittedName>
</protein>
<evidence type="ECO:0000313" key="1">
    <source>
        <dbReference type="EMBL" id="QMW06394.1"/>
    </source>
</evidence>
<keyword evidence="2" id="KW-1185">Reference proteome</keyword>
<dbReference type="KEGG" id="sfol:H3H32_16625"/>
<organism evidence="1 2">
    <name type="scientific">Spirosoma foliorum</name>
    <dbReference type="NCBI Taxonomy" id="2710596"/>
    <lineage>
        <taxon>Bacteria</taxon>
        <taxon>Pseudomonadati</taxon>
        <taxon>Bacteroidota</taxon>
        <taxon>Cytophagia</taxon>
        <taxon>Cytophagales</taxon>
        <taxon>Cytophagaceae</taxon>
        <taxon>Spirosoma</taxon>
    </lineage>
</organism>
<dbReference type="RefSeq" id="WP_182463763.1">
    <property type="nucleotide sequence ID" value="NZ_CP059732.1"/>
</dbReference>
<accession>A0A7G5H5K2</accession>
<dbReference type="EMBL" id="CP059732">
    <property type="protein sequence ID" value="QMW06394.1"/>
    <property type="molecule type" value="Genomic_DNA"/>
</dbReference>
<reference evidence="1 2" key="1">
    <citation type="submission" date="2020-07" db="EMBL/GenBank/DDBJ databases">
        <title>Spirosoma foliorum sp. nov., isolated from the leaves on the Nejang mountain Korea, Republic of.</title>
        <authorList>
            <person name="Ho H."/>
            <person name="Lee Y.-J."/>
            <person name="Nurcahyanto D.-A."/>
            <person name="Kim S.-G."/>
        </authorList>
    </citation>
    <scope>NUCLEOTIDE SEQUENCE [LARGE SCALE GENOMIC DNA]</scope>
    <source>
        <strain evidence="1 2">PL0136</strain>
    </source>
</reference>
<dbReference type="Proteomes" id="UP000515369">
    <property type="component" value="Chromosome"/>
</dbReference>
<proteinExistence type="predicted"/>
<evidence type="ECO:0000313" key="2">
    <source>
        <dbReference type="Proteomes" id="UP000515369"/>
    </source>
</evidence>
<dbReference type="AlphaFoldDB" id="A0A7G5H5K2"/>
<sequence length="113" mass="12774">MLLINPGSQVEGGTLEQARINAQVFLNGIHDQGMKEVFIDPDPVCADGRWTFIFRHPVTGKTAILKTHGLTDEESRNQFFVPRIYWNGSSTADPEIKDFLPANWGFRIVFEPL</sequence>